<accession>A0A0D8HM69</accession>
<protein>
    <recommendedName>
        <fullName evidence="3">Transposase</fullName>
    </recommendedName>
</protein>
<gene>
    <name evidence="1" type="ORF">AXFE_02470</name>
</gene>
<dbReference type="AlphaFoldDB" id="A0A0D8HM69"/>
<dbReference type="RefSeq" id="WP_052604075.1">
    <property type="nucleotide sequence ID" value="NZ_JXYS01000004.1"/>
</dbReference>
<dbReference type="OrthoDB" id="5420548at2"/>
<sequence>MKKVYPREQKERVLRKLLELGDGGNAPEGAITELSNAEGIPLNTLYTWNASLKRTGAVGKFSVSGNPSLTLSSKAKYEIVFRTESMTELELGTYLRELGILFEDLDSWKVADQEANDRSSIAAMHNQSGKMRHDVDSDKISKVTI</sequence>
<evidence type="ECO:0008006" key="3">
    <source>
        <dbReference type="Google" id="ProtNLM"/>
    </source>
</evidence>
<reference evidence="1 2" key="1">
    <citation type="submission" date="2015-01" db="EMBL/GenBank/DDBJ databases">
        <title>Draft genome of the acidophilic iron oxidizer Acidithrix ferrooxidans strain Py-F3.</title>
        <authorList>
            <person name="Poehlein A."/>
            <person name="Eisen S."/>
            <person name="Schloemann M."/>
            <person name="Johnson B.D."/>
            <person name="Daniel R."/>
            <person name="Muehling M."/>
        </authorList>
    </citation>
    <scope>NUCLEOTIDE SEQUENCE [LARGE SCALE GENOMIC DNA]</scope>
    <source>
        <strain evidence="1 2">Py-F3</strain>
    </source>
</reference>
<keyword evidence="2" id="KW-1185">Reference proteome</keyword>
<evidence type="ECO:0000313" key="2">
    <source>
        <dbReference type="Proteomes" id="UP000032360"/>
    </source>
</evidence>
<dbReference type="Proteomes" id="UP000032360">
    <property type="component" value="Unassembled WGS sequence"/>
</dbReference>
<dbReference type="EMBL" id="JXYS01000004">
    <property type="protein sequence ID" value="KJF18842.1"/>
    <property type="molecule type" value="Genomic_DNA"/>
</dbReference>
<name>A0A0D8HM69_9ACTN</name>
<comment type="caution">
    <text evidence="1">The sequence shown here is derived from an EMBL/GenBank/DDBJ whole genome shotgun (WGS) entry which is preliminary data.</text>
</comment>
<evidence type="ECO:0000313" key="1">
    <source>
        <dbReference type="EMBL" id="KJF18842.1"/>
    </source>
</evidence>
<organism evidence="1 2">
    <name type="scientific">Acidithrix ferrooxidans</name>
    <dbReference type="NCBI Taxonomy" id="1280514"/>
    <lineage>
        <taxon>Bacteria</taxon>
        <taxon>Bacillati</taxon>
        <taxon>Actinomycetota</taxon>
        <taxon>Acidimicrobiia</taxon>
        <taxon>Acidimicrobiales</taxon>
        <taxon>Acidimicrobiaceae</taxon>
        <taxon>Acidithrix</taxon>
    </lineage>
</organism>
<proteinExistence type="predicted"/>